<feature type="active site" description="O-(5'-phospho-DNA)-serine intermediate" evidence="5 6">
    <location>
        <position position="10"/>
    </location>
</feature>
<dbReference type="Gene3D" id="3.40.50.1390">
    <property type="entry name" value="Resolvase, N-terminal catalytic domain"/>
    <property type="match status" value="1"/>
</dbReference>
<keyword evidence="4" id="KW-0233">DNA recombination</keyword>
<evidence type="ECO:0000256" key="5">
    <source>
        <dbReference type="PIRSR" id="PIRSR606118-50"/>
    </source>
</evidence>
<dbReference type="PROSITE" id="PS00398">
    <property type="entry name" value="RECOMBINASES_2"/>
    <property type="match status" value="1"/>
</dbReference>
<dbReference type="SUPFAM" id="SSF53041">
    <property type="entry name" value="Resolvase-like"/>
    <property type="match status" value="1"/>
</dbReference>
<dbReference type="GO" id="GO:0000150">
    <property type="term" value="F:DNA strand exchange activity"/>
    <property type="evidence" value="ECO:0007669"/>
    <property type="project" value="InterPro"/>
</dbReference>
<accession>A0A0R1ZQ97</accession>
<evidence type="ECO:0000256" key="1">
    <source>
        <dbReference type="ARBA" id="ARBA00009913"/>
    </source>
</evidence>
<dbReference type="PATRIC" id="fig|1291052.5.peg.1869"/>
<evidence type="ECO:0000256" key="3">
    <source>
        <dbReference type="ARBA" id="ARBA00023125"/>
    </source>
</evidence>
<dbReference type="STRING" id="1291052.FC18_GL001812"/>
<dbReference type="RefSeq" id="WP_156300933.1">
    <property type="nucleotide sequence ID" value="NZ_AYYO01000001.1"/>
</dbReference>
<keyword evidence="9" id="KW-1185">Reference proteome</keyword>
<protein>
    <submittedName>
        <fullName evidence="8">Recombinase</fullName>
    </submittedName>
</protein>
<evidence type="ECO:0000313" key="9">
    <source>
        <dbReference type="Proteomes" id="UP000051679"/>
    </source>
</evidence>
<feature type="domain" description="Resolvase/invertase-type recombinase catalytic" evidence="7">
    <location>
        <begin position="2"/>
        <end position="144"/>
    </location>
</feature>
<dbReference type="PROSITE" id="PS00397">
    <property type="entry name" value="RECOMBINASES_1"/>
    <property type="match status" value="1"/>
</dbReference>
<evidence type="ECO:0000259" key="7">
    <source>
        <dbReference type="PROSITE" id="PS51736"/>
    </source>
</evidence>
<dbReference type="InterPro" id="IPR050639">
    <property type="entry name" value="SSR_resolvase"/>
</dbReference>
<dbReference type="OrthoDB" id="9797501at2"/>
<dbReference type="PROSITE" id="PS51736">
    <property type="entry name" value="RECOMBINASES_3"/>
    <property type="match status" value="1"/>
</dbReference>
<dbReference type="Proteomes" id="UP000051679">
    <property type="component" value="Unassembled WGS sequence"/>
</dbReference>
<evidence type="ECO:0000256" key="2">
    <source>
        <dbReference type="ARBA" id="ARBA00022908"/>
    </source>
</evidence>
<dbReference type="GO" id="GO:0003677">
    <property type="term" value="F:DNA binding"/>
    <property type="evidence" value="ECO:0007669"/>
    <property type="project" value="UniProtKB-KW"/>
</dbReference>
<dbReference type="CDD" id="cd03768">
    <property type="entry name" value="SR_ResInv"/>
    <property type="match status" value="1"/>
</dbReference>
<gene>
    <name evidence="8" type="ORF">FC18_GL001812</name>
</gene>
<dbReference type="GO" id="GO:0015074">
    <property type="term" value="P:DNA integration"/>
    <property type="evidence" value="ECO:0007669"/>
    <property type="project" value="UniProtKB-KW"/>
</dbReference>
<evidence type="ECO:0000313" key="8">
    <source>
        <dbReference type="EMBL" id="KRM56677.1"/>
    </source>
</evidence>
<dbReference type="InterPro" id="IPR006120">
    <property type="entry name" value="Resolvase_HTH_dom"/>
</dbReference>
<dbReference type="Gene3D" id="1.10.10.60">
    <property type="entry name" value="Homeodomain-like"/>
    <property type="match status" value="1"/>
</dbReference>
<dbReference type="SMART" id="SM00857">
    <property type="entry name" value="Resolvase"/>
    <property type="match status" value="1"/>
</dbReference>
<keyword evidence="3" id="KW-0238">DNA-binding</keyword>
<keyword evidence="2" id="KW-0229">DNA integration</keyword>
<dbReference type="InterPro" id="IPR036162">
    <property type="entry name" value="Resolvase-like_N_sf"/>
</dbReference>
<dbReference type="InterPro" id="IPR006119">
    <property type="entry name" value="Resolv_N"/>
</dbReference>
<dbReference type="InterPro" id="IPR006118">
    <property type="entry name" value="Recombinase_CS"/>
</dbReference>
<proteinExistence type="inferred from homology"/>
<evidence type="ECO:0000256" key="4">
    <source>
        <dbReference type="ARBA" id="ARBA00023172"/>
    </source>
</evidence>
<dbReference type="PANTHER" id="PTHR30461:SF26">
    <property type="entry name" value="RESOLVASE HOMOLOG YNEB"/>
    <property type="match status" value="1"/>
</dbReference>
<comment type="caution">
    <text evidence="8">The sequence shown here is derived from an EMBL/GenBank/DDBJ whole genome shotgun (WGS) entry which is preliminary data.</text>
</comment>
<dbReference type="AlphaFoldDB" id="A0A0R1ZQ97"/>
<dbReference type="EMBL" id="AYYO01000001">
    <property type="protein sequence ID" value="KRM56677.1"/>
    <property type="molecule type" value="Genomic_DNA"/>
</dbReference>
<reference evidence="8 9" key="1">
    <citation type="journal article" date="2015" name="Genome Announc.">
        <title>Expanding the biotechnology potential of lactobacilli through comparative genomics of 213 strains and associated genera.</title>
        <authorList>
            <person name="Sun Z."/>
            <person name="Harris H.M."/>
            <person name="McCann A."/>
            <person name="Guo C."/>
            <person name="Argimon S."/>
            <person name="Zhang W."/>
            <person name="Yang X."/>
            <person name="Jeffery I.B."/>
            <person name="Cooney J.C."/>
            <person name="Kagawa T.F."/>
            <person name="Liu W."/>
            <person name="Song Y."/>
            <person name="Salvetti E."/>
            <person name="Wrobel A."/>
            <person name="Rasinkangas P."/>
            <person name="Parkhill J."/>
            <person name="Rea M.C."/>
            <person name="O'Sullivan O."/>
            <person name="Ritari J."/>
            <person name="Douillard F.P."/>
            <person name="Paul Ross R."/>
            <person name="Yang R."/>
            <person name="Briner A.E."/>
            <person name="Felis G.E."/>
            <person name="de Vos W.M."/>
            <person name="Barrangou R."/>
            <person name="Klaenhammer T.R."/>
            <person name="Caufield P.W."/>
            <person name="Cui Y."/>
            <person name="Zhang H."/>
            <person name="O'Toole P.W."/>
        </authorList>
    </citation>
    <scope>NUCLEOTIDE SEQUENCE [LARGE SCALE GENOMIC DNA]</scope>
    <source>
        <strain evidence="8 9">DSM 20505</strain>
    </source>
</reference>
<comment type="similarity">
    <text evidence="1">Belongs to the site-specific recombinase resolvase family.</text>
</comment>
<dbReference type="Pfam" id="PF00239">
    <property type="entry name" value="Resolvase"/>
    <property type="match status" value="1"/>
</dbReference>
<dbReference type="PANTHER" id="PTHR30461">
    <property type="entry name" value="DNA-INVERTASE FROM LAMBDOID PROPHAGE"/>
    <property type="match status" value="1"/>
</dbReference>
<name>A0A0R1ZQ97_9LACO</name>
<evidence type="ECO:0000256" key="6">
    <source>
        <dbReference type="PROSITE-ProRule" id="PRU10137"/>
    </source>
</evidence>
<organism evidence="8 9">
    <name type="scientific">Lacticaseibacillus sharpeae JCM 1186 = DSM 20505</name>
    <dbReference type="NCBI Taxonomy" id="1291052"/>
    <lineage>
        <taxon>Bacteria</taxon>
        <taxon>Bacillati</taxon>
        <taxon>Bacillota</taxon>
        <taxon>Bacilli</taxon>
        <taxon>Lactobacillales</taxon>
        <taxon>Lactobacillaceae</taxon>
        <taxon>Lacticaseibacillus</taxon>
    </lineage>
</organism>
<sequence length="202" mass="23084">MMRVGYARVSSIDQNLARQLEHLQKAGAEKIFQEKVSGKDVEHRPELLKALDYVRQGDVLVVDSLDRLSRDYDDAGNLIRQLRSEGVKLDVLDAPFLSSKTGNEDLDKMMSDLFVTILSYIAQNERKEIKARQRAGIELAKKRGAYKGKPRLYAPDSPDRKKRFIYQQVLKLLEEETPIAQIARTAGLSRSQVYRIRDYSGN</sequence>
<dbReference type="Pfam" id="PF02796">
    <property type="entry name" value="HTH_7"/>
    <property type="match status" value="1"/>
</dbReference>